<proteinExistence type="predicted"/>
<name>A0ABV7GUS8_9RHOB</name>
<keyword evidence="1" id="KW-1133">Transmembrane helix</keyword>
<dbReference type="Proteomes" id="UP001595632">
    <property type="component" value="Unassembled WGS sequence"/>
</dbReference>
<evidence type="ECO:0008006" key="4">
    <source>
        <dbReference type="Google" id="ProtNLM"/>
    </source>
</evidence>
<organism evidence="2 3">
    <name type="scientific">Psychromarinibacter halotolerans</name>
    <dbReference type="NCBI Taxonomy" id="1775175"/>
    <lineage>
        <taxon>Bacteria</taxon>
        <taxon>Pseudomonadati</taxon>
        <taxon>Pseudomonadota</taxon>
        <taxon>Alphaproteobacteria</taxon>
        <taxon>Rhodobacterales</taxon>
        <taxon>Paracoccaceae</taxon>
        <taxon>Psychromarinibacter</taxon>
    </lineage>
</organism>
<sequence length="88" mass="10047">MTRRPVFLERRSYRRRRVMDGARLLPVIGAFLLLMPLVWGVTPGRLLGTAGSGIYLFAVWAGLIVVALVFSRILLRPDEERPPKDRDE</sequence>
<feature type="transmembrane region" description="Helical" evidence="1">
    <location>
        <begin position="21"/>
        <end position="42"/>
    </location>
</feature>
<feature type="transmembrane region" description="Helical" evidence="1">
    <location>
        <begin position="54"/>
        <end position="75"/>
    </location>
</feature>
<keyword evidence="3" id="KW-1185">Reference proteome</keyword>
<protein>
    <recommendedName>
        <fullName evidence="4">DUF3311 domain-containing protein</fullName>
    </recommendedName>
</protein>
<gene>
    <name evidence="2" type="ORF">ACFOGP_22025</name>
</gene>
<reference evidence="3" key="1">
    <citation type="journal article" date="2019" name="Int. J. Syst. Evol. Microbiol.">
        <title>The Global Catalogue of Microorganisms (GCM) 10K type strain sequencing project: providing services to taxonomists for standard genome sequencing and annotation.</title>
        <authorList>
            <consortium name="The Broad Institute Genomics Platform"/>
            <consortium name="The Broad Institute Genome Sequencing Center for Infectious Disease"/>
            <person name="Wu L."/>
            <person name="Ma J."/>
        </authorList>
    </citation>
    <scope>NUCLEOTIDE SEQUENCE [LARGE SCALE GENOMIC DNA]</scope>
    <source>
        <strain evidence="3">KCTC 52366</strain>
    </source>
</reference>
<dbReference type="RefSeq" id="WP_275632373.1">
    <property type="nucleotide sequence ID" value="NZ_JARGYD010000003.1"/>
</dbReference>
<dbReference type="EMBL" id="JBHRTB010000010">
    <property type="protein sequence ID" value="MFC3145414.1"/>
    <property type="molecule type" value="Genomic_DNA"/>
</dbReference>
<keyword evidence="1" id="KW-0812">Transmembrane</keyword>
<evidence type="ECO:0000313" key="3">
    <source>
        <dbReference type="Proteomes" id="UP001595632"/>
    </source>
</evidence>
<keyword evidence="1" id="KW-0472">Membrane</keyword>
<comment type="caution">
    <text evidence="2">The sequence shown here is derived from an EMBL/GenBank/DDBJ whole genome shotgun (WGS) entry which is preliminary data.</text>
</comment>
<evidence type="ECO:0000313" key="2">
    <source>
        <dbReference type="EMBL" id="MFC3145414.1"/>
    </source>
</evidence>
<evidence type="ECO:0000256" key="1">
    <source>
        <dbReference type="SAM" id="Phobius"/>
    </source>
</evidence>
<accession>A0ABV7GUS8</accession>